<dbReference type="Pfam" id="PF14464">
    <property type="entry name" value="Prok-JAB"/>
    <property type="match status" value="1"/>
</dbReference>
<evidence type="ECO:0000256" key="1">
    <source>
        <dbReference type="ARBA" id="ARBA00022670"/>
    </source>
</evidence>
<keyword evidence="3" id="KW-0378">Hydrolase</keyword>
<keyword evidence="4" id="KW-0862">Zinc</keyword>
<dbReference type="eggNOG" id="arCOG01138">
    <property type="taxonomic scope" value="Archaea"/>
</dbReference>
<dbReference type="CDD" id="cd08070">
    <property type="entry name" value="MPN_like"/>
    <property type="match status" value="1"/>
</dbReference>
<dbReference type="PANTHER" id="PTHR34858:SF1">
    <property type="entry name" value="CYSO-CYSTEINE PEPTIDASE"/>
    <property type="match status" value="1"/>
</dbReference>
<dbReference type="GO" id="GO:0008235">
    <property type="term" value="F:metalloexopeptidase activity"/>
    <property type="evidence" value="ECO:0007669"/>
    <property type="project" value="TreeGrafter"/>
</dbReference>
<keyword evidence="5" id="KW-0482">Metalloprotease</keyword>
<evidence type="ECO:0000256" key="5">
    <source>
        <dbReference type="ARBA" id="ARBA00023049"/>
    </source>
</evidence>
<dbReference type="SUPFAM" id="SSF102712">
    <property type="entry name" value="JAB1/MPN domain"/>
    <property type="match status" value="1"/>
</dbReference>
<keyword evidence="1" id="KW-0645">Protease</keyword>
<dbReference type="GO" id="GO:0006508">
    <property type="term" value="P:proteolysis"/>
    <property type="evidence" value="ECO:0007669"/>
    <property type="project" value="UniProtKB-KW"/>
</dbReference>
<reference evidence="7" key="1">
    <citation type="submission" date="2007-02" db="EMBL/GenBank/DDBJ databases">
        <title>Complete sequence of Pyrobaculum calidifontis JCM 11548.</title>
        <authorList>
            <consortium name="US DOE Joint Genome Institute"/>
            <person name="Copeland A."/>
            <person name="Lucas S."/>
            <person name="Lapidus A."/>
            <person name="Barry K."/>
            <person name="Glavina del Rio T."/>
            <person name="Dalin E."/>
            <person name="Tice H."/>
            <person name="Pitluck S."/>
            <person name="Chain P."/>
            <person name="Malfatti S."/>
            <person name="Shin M."/>
            <person name="Vergez L."/>
            <person name="Schmutz J."/>
            <person name="Larimer F."/>
            <person name="Land M."/>
            <person name="Hauser L."/>
            <person name="Kyrpides N."/>
            <person name="Mikhailova N."/>
            <person name="Cozen A.E."/>
            <person name="Fitz-Gibbon S.T."/>
            <person name="House C.H."/>
            <person name="Saltikov C."/>
            <person name="Lowe T.M."/>
            <person name="Richardson P."/>
        </authorList>
    </citation>
    <scope>NUCLEOTIDE SEQUENCE [LARGE SCALE GENOMIC DNA]</scope>
    <source>
        <strain evidence="7">JCM 11548</strain>
    </source>
</reference>
<dbReference type="Proteomes" id="UP000001431">
    <property type="component" value="Chromosome"/>
</dbReference>
<dbReference type="InterPro" id="IPR051929">
    <property type="entry name" value="VirAsm_ModProt"/>
</dbReference>
<gene>
    <name evidence="7" type="ordered locus">Pcal_1011</name>
</gene>
<evidence type="ECO:0000256" key="2">
    <source>
        <dbReference type="ARBA" id="ARBA00022723"/>
    </source>
</evidence>
<dbReference type="STRING" id="410359.Pcal_1011"/>
<name>A3MUW9_PYRCJ</name>
<dbReference type="AlphaFoldDB" id="A3MUW9"/>
<keyword evidence="8" id="KW-1185">Reference proteome</keyword>
<dbReference type="RefSeq" id="WP_011849694.1">
    <property type="nucleotide sequence ID" value="NC_009073.1"/>
</dbReference>
<dbReference type="Gene3D" id="3.40.140.10">
    <property type="entry name" value="Cytidine Deaminase, domain 2"/>
    <property type="match status" value="1"/>
</dbReference>
<dbReference type="KEGG" id="pcl:Pcal_1011"/>
<evidence type="ECO:0000313" key="8">
    <source>
        <dbReference type="Proteomes" id="UP000001431"/>
    </source>
</evidence>
<accession>A3MUW9</accession>
<keyword evidence="2" id="KW-0479">Metal-binding</keyword>
<organism evidence="7 8">
    <name type="scientific">Pyrobaculum calidifontis (strain DSM 21063 / JCM 11548 / VA1)</name>
    <dbReference type="NCBI Taxonomy" id="410359"/>
    <lineage>
        <taxon>Archaea</taxon>
        <taxon>Thermoproteota</taxon>
        <taxon>Thermoprotei</taxon>
        <taxon>Thermoproteales</taxon>
        <taxon>Thermoproteaceae</taxon>
        <taxon>Pyrobaculum</taxon>
    </lineage>
</organism>
<feature type="domain" description="JAB" evidence="6">
    <location>
        <begin position="11"/>
        <end position="105"/>
    </location>
</feature>
<evidence type="ECO:0000256" key="4">
    <source>
        <dbReference type="ARBA" id="ARBA00022833"/>
    </source>
</evidence>
<evidence type="ECO:0000259" key="6">
    <source>
        <dbReference type="Pfam" id="PF14464"/>
    </source>
</evidence>
<proteinExistence type="predicted"/>
<dbReference type="PANTHER" id="PTHR34858">
    <property type="entry name" value="CYSO-CYSTEINE PEPTIDASE"/>
    <property type="match status" value="1"/>
</dbReference>
<evidence type="ECO:0000256" key="3">
    <source>
        <dbReference type="ARBA" id="ARBA00022801"/>
    </source>
</evidence>
<dbReference type="GO" id="GO:0008270">
    <property type="term" value="F:zinc ion binding"/>
    <property type="evidence" value="ECO:0007669"/>
    <property type="project" value="TreeGrafter"/>
</dbReference>
<evidence type="ECO:0000313" key="7">
    <source>
        <dbReference type="EMBL" id="ABO08436.1"/>
    </source>
</evidence>
<dbReference type="HOGENOM" id="CLU_116765_4_2_2"/>
<protein>
    <recommendedName>
        <fullName evidence="6">JAB domain-containing protein</fullName>
    </recommendedName>
</protein>
<dbReference type="GeneID" id="4908108"/>
<dbReference type="EMBL" id="CP000561">
    <property type="protein sequence ID" value="ABO08436.1"/>
    <property type="molecule type" value="Genomic_DNA"/>
</dbReference>
<dbReference type="InterPro" id="IPR028090">
    <property type="entry name" value="JAB_dom_prok"/>
</dbReference>
<sequence>MKIPRAFLEEAMARCTPGAECAALLFGRGDVVEAWRWMRNVLNSPAAFRLDAEEMYKALAEAEGAGRELVAIFHTHPGPPDPSPLDVRYMAVWRVVWLIANVYTWETAAWILKSGVELVPVEYI</sequence>
<dbReference type="OrthoDB" id="10589at2157"/>